<dbReference type="EMBL" id="JBJVNE010000024">
    <property type="protein sequence ID" value="MFM9651965.1"/>
    <property type="molecule type" value="Genomic_DNA"/>
</dbReference>
<sequence length="151" mass="15705">MSKRVLVSSIVGVVALGGVAAAGLAIASTETAKKLTVDNTSARYVPPSADLTGSLTFTADVRDDSGIRGLKVLAWPASSGLDPTATEMRSTENATCKSTSDTASRCTYTLKVTKAEAAELAEGTWHISTLATAKDGDTEFTPRTSEFTVTR</sequence>
<dbReference type="GeneID" id="301205145"/>
<organism evidence="1 2">
    <name type="scientific">Streptomyces galilaeus</name>
    <dbReference type="NCBI Taxonomy" id="33899"/>
    <lineage>
        <taxon>Bacteria</taxon>
        <taxon>Bacillati</taxon>
        <taxon>Actinomycetota</taxon>
        <taxon>Actinomycetes</taxon>
        <taxon>Kitasatosporales</taxon>
        <taxon>Streptomycetaceae</taxon>
        <taxon>Streptomyces</taxon>
    </lineage>
</organism>
<evidence type="ECO:0000313" key="1">
    <source>
        <dbReference type="EMBL" id="MFM9651965.1"/>
    </source>
</evidence>
<evidence type="ECO:0000313" key="2">
    <source>
        <dbReference type="Proteomes" id="UP001631993"/>
    </source>
</evidence>
<accession>A0ABW9IU30</accession>
<dbReference type="Proteomes" id="UP001631993">
    <property type="component" value="Unassembled WGS sequence"/>
</dbReference>
<dbReference type="RefSeq" id="WP_150472139.1">
    <property type="nucleotide sequence ID" value="NZ_BMVS01000009.1"/>
</dbReference>
<comment type="caution">
    <text evidence="1">The sequence shown here is derived from an EMBL/GenBank/DDBJ whole genome shotgun (WGS) entry which is preliminary data.</text>
</comment>
<reference evidence="1 2" key="1">
    <citation type="submission" date="2024-12" db="EMBL/GenBank/DDBJ databases">
        <title>Forecasting of Potato common scab and diversities of Pathogenic streptomyces spp. in china.</title>
        <authorList>
            <person name="Handique U."/>
            <person name="Wu J."/>
        </authorList>
    </citation>
    <scope>NUCLEOTIDE SEQUENCE [LARGE SCALE GENOMIC DNA]</scope>
    <source>
        <strain evidence="1 2">ZRIMU1585</strain>
    </source>
</reference>
<keyword evidence="2" id="KW-1185">Reference proteome</keyword>
<dbReference type="InterPro" id="IPR043761">
    <property type="entry name" value="DUF5707"/>
</dbReference>
<name>A0ABW9IU30_STRGJ</name>
<dbReference type="Pfam" id="PF18968">
    <property type="entry name" value="DUF5707"/>
    <property type="match status" value="1"/>
</dbReference>
<proteinExistence type="predicted"/>
<gene>
    <name evidence="1" type="ORF">ACKI1S_38245</name>
</gene>
<protein>
    <submittedName>
        <fullName evidence="1">DUF5707 domain-containing protein</fullName>
    </submittedName>
</protein>